<dbReference type="EMBL" id="MU090177">
    <property type="protein sequence ID" value="KAF7848331.1"/>
    <property type="molecule type" value="Genomic_DNA"/>
</dbReference>
<keyword evidence="11 14" id="KW-0472">Membrane</keyword>
<dbReference type="InterPro" id="IPR050528">
    <property type="entry name" value="L-type_Lectin-RKs"/>
</dbReference>
<feature type="domain" description="Protein kinase" evidence="15">
    <location>
        <begin position="356"/>
        <end position="594"/>
    </location>
</feature>
<dbReference type="InterPro" id="IPR011009">
    <property type="entry name" value="Kinase-like_dom_sf"/>
</dbReference>
<dbReference type="OrthoDB" id="4062651at2759"/>
<dbReference type="SMART" id="SM00220">
    <property type="entry name" value="S_TKc"/>
    <property type="match status" value="1"/>
</dbReference>
<evidence type="ECO:0000256" key="10">
    <source>
        <dbReference type="ARBA" id="ARBA00022989"/>
    </source>
</evidence>
<dbReference type="Gene3D" id="1.10.510.10">
    <property type="entry name" value="Transferase(Phosphotransferase) domain 1"/>
    <property type="match status" value="1"/>
</dbReference>
<dbReference type="Pfam" id="PF00069">
    <property type="entry name" value="Pkinase"/>
    <property type="match status" value="2"/>
</dbReference>
<dbReference type="Gramene" id="rna-gnl|WGS:JABURB|Cocit.L2089.1">
    <property type="protein sequence ID" value="cds-KAF7848331.1"/>
    <property type="gene ID" value="gene-BT93_L2089"/>
</dbReference>
<dbReference type="InterPro" id="IPR008271">
    <property type="entry name" value="Ser/Thr_kinase_AS"/>
</dbReference>
<sequence length="632" mass="70449">MQRSSSCSLSSHTRLKVFSFVWYLVIPFVSPLHFDMSTSDKNSNDILYEGVAVPADGTADLSPKGTIPQEFQVGRIQYSKPIYIRDSISGRQADFSTNFSFTIIPFNPTKYSDGIALFLAPTGFTIPPNSGGGYLGLFNASTVDDGPRNRIVMVEFDTYGNKQKHYHDSPGQHIGINKNSLSSLVYSKWDPGSHSGNPTNVMVTYNSTSKNLSVFWSFDGELVSLDKKNFSLSYQIDLAEVLPESVAIGISASHGLHGARHIINSWGFTSNLDAVHPPSTNSLVEGIIDSKIHRLLIIIMAPIAGLLLIISAGSCLFMIKMRRKYQLCALTDIDKEIRALPLKFSYQELVVATSGFSQDRRLGQGGSCQVYKGLLNCMGRLVAVKRIFTRPNHSEKVFINEVKIISRTIHRNLVQLIGWCREEGEYLLKGSVRYRVALGLASALNYLHEELEQCILHRDIKAANILLDTDFNTKLGDFGVAKLVDPRFRTQSTDVVGTYGYLAPEYLNGWKATRESDMFSFGVVILEIACGRRTYQLGELDVPVYKWLGSSFDKKEMECLMMVGLWCMHPDPKRRPKAGQIIRFLQLEVPVPELPLTAHEAPILYQPSPLRIGSYCSSSEKSVQLSKMDHGS</sequence>
<evidence type="ECO:0000256" key="11">
    <source>
        <dbReference type="ARBA" id="ARBA00023136"/>
    </source>
</evidence>
<dbReference type="GO" id="GO:0005886">
    <property type="term" value="C:plasma membrane"/>
    <property type="evidence" value="ECO:0007669"/>
    <property type="project" value="UniProtKB-SubCell"/>
</dbReference>
<dbReference type="SUPFAM" id="SSF56112">
    <property type="entry name" value="Protein kinase-like (PK-like)"/>
    <property type="match status" value="1"/>
</dbReference>
<dbReference type="SUPFAM" id="SSF49899">
    <property type="entry name" value="Concanavalin A-like lectins/glucanases"/>
    <property type="match status" value="1"/>
</dbReference>
<keyword evidence="9" id="KW-0067">ATP-binding</keyword>
<evidence type="ECO:0000256" key="14">
    <source>
        <dbReference type="SAM" id="Phobius"/>
    </source>
</evidence>
<keyword evidence="5 14" id="KW-0812">Transmembrane</keyword>
<dbReference type="AlphaFoldDB" id="A0A8T0CKY1"/>
<keyword evidence="8" id="KW-0547">Nucleotide-binding</keyword>
<comment type="similarity">
    <text evidence="2">In the N-terminal section; belongs to the leguminous lectin family.</text>
</comment>
<reference evidence="16" key="1">
    <citation type="submission" date="2020-05" db="EMBL/GenBank/DDBJ databases">
        <title>WGS assembly of Corymbia citriodora subspecies variegata.</title>
        <authorList>
            <person name="Barry K."/>
            <person name="Hundley H."/>
            <person name="Shu S."/>
            <person name="Jenkins J."/>
            <person name="Grimwood J."/>
            <person name="Baten A."/>
        </authorList>
    </citation>
    <scope>NUCLEOTIDE SEQUENCE</scope>
    <source>
        <strain evidence="16">CV2-018</strain>
    </source>
</reference>
<evidence type="ECO:0000256" key="13">
    <source>
        <dbReference type="ARBA" id="ARBA00023180"/>
    </source>
</evidence>
<dbReference type="PROSITE" id="PS00108">
    <property type="entry name" value="PROTEIN_KINASE_ST"/>
    <property type="match status" value="1"/>
</dbReference>
<protein>
    <recommendedName>
        <fullName evidence="15">Protein kinase domain-containing protein</fullName>
    </recommendedName>
</protein>
<proteinExistence type="inferred from homology"/>
<accession>A0A8T0CKY1</accession>
<keyword evidence="17" id="KW-1185">Reference proteome</keyword>
<evidence type="ECO:0000256" key="9">
    <source>
        <dbReference type="ARBA" id="ARBA00022840"/>
    </source>
</evidence>
<dbReference type="InterPro" id="IPR001220">
    <property type="entry name" value="Legume_lectin_dom"/>
</dbReference>
<organism evidence="16 17">
    <name type="scientific">Corymbia citriodora subsp. variegata</name>
    <dbReference type="NCBI Taxonomy" id="360336"/>
    <lineage>
        <taxon>Eukaryota</taxon>
        <taxon>Viridiplantae</taxon>
        <taxon>Streptophyta</taxon>
        <taxon>Embryophyta</taxon>
        <taxon>Tracheophyta</taxon>
        <taxon>Spermatophyta</taxon>
        <taxon>Magnoliopsida</taxon>
        <taxon>eudicotyledons</taxon>
        <taxon>Gunneridae</taxon>
        <taxon>Pentapetalae</taxon>
        <taxon>rosids</taxon>
        <taxon>malvids</taxon>
        <taxon>Myrtales</taxon>
        <taxon>Myrtaceae</taxon>
        <taxon>Myrtoideae</taxon>
        <taxon>Eucalypteae</taxon>
        <taxon>Corymbia</taxon>
    </lineage>
</organism>
<dbReference type="InterPro" id="IPR013320">
    <property type="entry name" value="ConA-like_dom_sf"/>
</dbReference>
<evidence type="ECO:0000256" key="12">
    <source>
        <dbReference type="ARBA" id="ARBA00023170"/>
    </source>
</evidence>
<dbReference type="GO" id="GO:0004672">
    <property type="term" value="F:protein kinase activity"/>
    <property type="evidence" value="ECO:0007669"/>
    <property type="project" value="InterPro"/>
</dbReference>
<evidence type="ECO:0000256" key="4">
    <source>
        <dbReference type="ARBA" id="ARBA00022475"/>
    </source>
</evidence>
<dbReference type="GO" id="GO:0005524">
    <property type="term" value="F:ATP binding"/>
    <property type="evidence" value="ECO:0007669"/>
    <property type="project" value="UniProtKB-KW"/>
</dbReference>
<dbReference type="PANTHER" id="PTHR27007">
    <property type="match status" value="1"/>
</dbReference>
<keyword evidence="7" id="KW-0430">Lectin</keyword>
<dbReference type="Proteomes" id="UP000806378">
    <property type="component" value="Unassembled WGS sequence"/>
</dbReference>
<comment type="subcellular location">
    <subcellularLocation>
        <location evidence="1">Cell membrane</location>
        <topology evidence="1">Single-pass type I membrane protein</topology>
    </subcellularLocation>
</comment>
<comment type="similarity">
    <text evidence="3">In the C-terminal section; belongs to the protein kinase superfamily. Ser/Thr protein kinase family.</text>
</comment>
<keyword evidence="12" id="KW-0675">Receptor</keyword>
<dbReference type="FunFam" id="1.10.510.10:FF:000240">
    <property type="entry name" value="Lectin-domain containing receptor kinase A4.3"/>
    <property type="match status" value="1"/>
</dbReference>
<keyword evidence="6" id="KW-0732">Signal</keyword>
<keyword evidence="13" id="KW-0325">Glycoprotein</keyword>
<dbReference type="GO" id="GO:0030246">
    <property type="term" value="F:carbohydrate binding"/>
    <property type="evidence" value="ECO:0007669"/>
    <property type="project" value="UniProtKB-KW"/>
</dbReference>
<evidence type="ECO:0000256" key="3">
    <source>
        <dbReference type="ARBA" id="ARBA00010217"/>
    </source>
</evidence>
<evidence type="ECO:0000256" key="1">
    <source>
        <dbReference type="ARBA" id="ARBA00004251"/>
    </source>
</evidence>
<dbReference type="Pfam" id="PF00139">
    <property type="entry name" value="Lectin_legB"/>
    <property type="match status" value="1"/>
</dbReference>
<gene>
    <name evidence="16" type="ORF">BT93_L2089</name>
</gene>
<dbReference type="PROSITE" id="PS50011">
    <property type="entry name" value="PROTEIN_KINASE_DOM"/>
    <property type="match status" value="1"/>
</dbReference>
<evidence type="ECO:0000259" key="15">
    <source>
        <dbReference type="PROSITE" id="PS50011"/>
    </source>
</evidence>
<evidence type="ECO:0000313" key="17">
    <source>
        <dbReference type="Proteomes" id="UP000806378"/>
    </source>
</evidence>
<dbReference type="InterPro" id="IPR000719">
    <property type="entry name" value="Prot_kinase_dom"/>
</dbReference>
<dbReference type="Gene3D" id="2.60.120.200">
    <property type="match status" value="1"/>
</dbReference>
<evidence type="ECO:0000313" key="16">
    <source>
        <dbReference type="EMBL" id="KAF7848331.1"/>
    </source>
</evidence>
<evidence type="ECO:0000256" key="8">
    <source>
        <dbReference type="ARBA" id="ARBA00022741"/>
    </source>
</evidence>
<evidence type="ECO:0000256" key="5">
    <source>
        <dbReference type="ARBA" id="ARBA00022692"/>
    </source>
</evidence>
<feature type="transmembrane region" description="Helical" evidence="14">
    <location>
        <begin position="295"/>
        <end position="319"/>
    </location>
</feature>
<evidence type="ECO:0000256" key="7">
    <source>
        <dbReference type="ARBA" id="ARBA00022734"/>
    </source>
</evidence>
<keyword evidence="10 14" id="KW-1133">Transmembrane helix</keyword>
<dbReference type="GO" id="GO:0002229">
    <property type="term" value="P:defense response to oomycetes"/>
    <property type="evidence" value="ECO:0007669"/>
    <property type="project" value="UniProtKB-ARBA"/>
</dbReference>
<dbReference type="Gene3D" id="3.30.200.20">
    <property type="entry name" value="Phosphorylase Kinase, domain 1"/>
    <property type="match status" value="1"/>
</dbReference>
<keyword evidence="4" id="KW-1003">Cell membrane</keyword>
<dbReference type="CDD" id="cd06899">
    <property type="entry name" value="lectin_legume_LecRK_Arcelin_ConA"/>
    <property type="match status" value="1"/>
</dbReference>
<comment type="caution">
    <text evidence="16">The sequence shown here is derived from an EMBL/GenBank/DDBJ whole genome shotgun (WGS) entry which is preliminary data.</text>
</comment>
<name>A0A8T0CKY1_CORYI</name>
<evidence type="ECO:0000256" key="6">
    <source>
        <dbReference type="ARBA" id="ARBA00022729"/>
    </source>
</evidence>
<evidence type="ECO:0000256" key="2">
    <source>
        <dbReference type="ARBA" id="ARBA00008536"/>
    </source>
</evidence>